<gene>
    <name evidence="2" type="ORF">D7I44_07685</name>
</gene>
<dbReference type="AlphaFoldDB" id="A0A387BL89"/>
<reference evidence="2 3" key="1">
    <citation type="submission" date="2018-09" db="EMBL/GenBank/DDBJ databases">
        <title>Genome sequencing of strain 2DFW10M-5.</title>
        <authorList>
            <person name="Heo J."/>
            <person name="Kim S.-J."/>
            <person name="Kwon S.-W."/>
        </authorList>
    </citation>
    <scope>NUCLEOTIDE SEQUENCE [LARGE SCALE GENOMIC DNA]</scope>
    <source>
        <strain evidence="2 3">2DFW10M-5</strain>
    </source>
</reference>
<dbReference type="Proteomes" id="UP000275069">
    <property type="component" value="Chromosome"/>
</dbReference>
<feature type="region of interest" description="Disordered" evidence="1">
    <location>
        <begin position="1"/>
        <end position="24"/>
    </location>
</feature>
<accession>A0A387BL89</accession>
<dbReference type="RefSeq" id="WP_120788960.1">
    <property type="nucleotide sequence ID" value="NZ_CP032624.1"/>
</dbReference>
<dbReference type="EMBL" id="CP032624">
    <property type="protein sequence ID" value="AYG03428.1"/>
    <property type="molecule type" value="Genomic_DNA"/>
</dbReference>
<evidence type="ECO:0000313" key="3">
    <source>
        <dbReference type="Proteomes" id="UP000275069"/>
    </source>
</evidence>
<evidence type="ECO:0000256" key="1">
    <source>
        <dbReference type="SAM" id="MobiDB-lite"/>
    </source>
</evidence>
<name>A0A387BL89_9MICO</name>
<dbReference type="KEGG" id="gry:D7I44_07685"/>
<proteinExistence type="predicted"/>
<keyword evidence="3" id="KW-1185">Reference proteome</keyword>
<evidence type="ECO:0000313" key="2">
    <source>
        <dbReference type="EMBL" id="AYG03428.1"/>
    </source>
</evidence>
<protein>
    <submittedName>
        <fullName evidence="2">Uncharacterized protein</fullName>
    </submittedName>
</protein>
<sequence>MSRTINVKASKSADGTARAKAHTRKIAEAKPKRGAEIGLAAELSEEQKHYDWLLAQRILHANGALESWKVKHLDESIPGWFTDEATGAPTVGEYIHALTTDDPDLRNAAELAEQAADADSPLAEARQIITDERAVQRLIRELDERRIELGEAPAQLPNGLTTIEISGHEWTVDSYAGVVARLLEIHDVPNAVQAVALNRKNIAGAQADGIDPDDVAQFIAIHWQNEENRAPRV</sequence>
<organism evidence="2 3">
    <name type="scientific">Gryllotalpicola protaetiae</name>
    <dbReference type="NCBI Taxonomy" id="2419771"/>
    <lineage>
        <taxon>Bacteria</taxon>
        <taxon>Bacillati</taxon>
        <taxon>Actinomycetota</taxon>
        <taxon>Actinomycetes</taxon>
        <taxon>Micrococcales</taxon>
        <taxon>Microbacteriaceae</taxon>
        <taxon>Gryllotalpicola</taxon>
    </lineage>
</organism>